<reference evidence="5 6" key="1">
    <citation type="submission" date="2017-03" db="EMBL/GenBank/DDBJ databases">
        <title>Draft Genome sequence of Marispirochaeta sp. strain JC444.</title>
        <authorList>
            <person name="Shivani Y."/>
            <person name="Subhash Y."/>
            <person name="Sasikala C."/>
            <person name="Ramana C."/>
        </authorList>
    </citation>
    <scope>NUCLEOTIDE SEQUENCE [LARGE SCALE GENOMIC DNA]</scope>
    <source>
        <strain evidence="5 6">JC444</strain>
    </source>
</reference>
<evidence type="ECO:0000256" key="3">
    <source>
        <dbReference type="ARBA" id="ARBA00022679"/>
    </source>
</evidence>
<dbReference type="InterPro" id="IPR029063">
    <property type="entry name" value="SAM-dependent_MTases_sf"/>
</dbReference>
<evidence type="ECO:0000256" key="4">
    <source>
        <dbReference type="ARBA" id="ARBA00022691"/>
    </source>
</evidence>
<dbReference type="PANTHER" id="PTHR43591">
    <property type="entry name" value="METHYLTRANSFERASE"/>
    <property type="match status" value="1"/>
</dbReference>
<dbReference type="SUPFAM" id="SSF53335">
    <property type="entry name" value="S-adenosyl-L-methionine-dependent methyltransferases"/>
    <property type="match status" value="1"/>
</dbReference>
<dbReference type="PROSITE" id="PS51608">
    <property type="entry name" value="SAM_MT_UBIE"/>
    <property type="match status" value="1"/>
</dbReference>
<dbReference type="OrthoDB" id="9808140at2"/>
<keyword evidence="3" id="KW-0808">Transferase</keyword>
<protein>
    <recommendedName>
        <fullName evidence="7">Demethylmenaquinone methyltransferase</fullName>
    </recommendedName>
</protein>
<gene>
    <name evidence="5" type="ORF">B4O97_05120</name>
</gene>
<name>A0A1Y1S237_9SPIO</name>
<evidence type="ECO:0000256" key="1">
    <source>
        <dbReference type="ARBA" id="ARBA00022428"/>
    </source>
</evidence>
<dbReference type="GO" id="GO:0008168">
    <property type="term" value="F:methyltransferase activity"/>
    <property type="evidence" value="ECO:0007669"/>
    <property type="project" value="UniProtKB-KW"/>
</dbReference>
<dbReference type="Proteomes" id="UP000192343">
    <property type="component" value="Unassembled WGS sequence"/>
</dbReference>
<evidence type="ECO:0000313" key="6">
    <source>
        <dbReference type="Proteomes" id="UP000192343"/>
    </source>
</evidence>
<dbReference type="RefSeq" id="WP_083048913.1">
    <property type="nucleotide sequence ID" value="NZ_MWQY01000004.1"/>
</dbReference>
<dbReference type="GO" id="GO:0009234">
    <property type="term" value="P:menaquinone biosynthetic process"/>
    <property type="evidence" value="ECO:0007669"/>
    <property type="project" value="UniProtKB-KW"/>
</dbReference>
<dbReference type="AlphaFoldDB" id="A0A1Y1S237"/>
<dbReference type="EMBL" id="MWQY01000004">
    <property type="protein sequence ID" value="ORC37008.1"/>
    <property type="molecule type" value="Genomic_DNA"/>
</dbReference>
<dbReference type="CDD" id="cd02440">
    <property type="entry name" value="AdoMet_MTases"/>
    <property type="match status" value="1"/>
</dbReference>
<keyword evidence="6" id="KW-1185">Reference proteome</keyword>
<comment type="caution">
    <text evidence="5">The sequence shown here is derived from an EMBL/GenBank/DDBJ whole genome shotgun (WGS) entry which is preliminary data.</text>
</comment>
<keyword evidence="1" id="KW-0474">Menaquinone biosynthesis</keyword>
<accession>A0A1Y1S237</accession>
<keyword evidence="4" id="KW-0949">S-adenosyl-L-methionine</keyword>
<evidence type="ECO:0000256" key="2">
    <source>
        <dbReference type="ARBA" id="ARBA00022603"/>
    </source>
</evidence>
<evidence type="ECO:0008006" key="7">
    <source>
        <dbReference type="Google" id="ProtNLM"/>
    </source>
</evidence>
<organism evidence="5 6">
    <name type="scientific">Marispirochaeta aestuarii</name>
    <dbReference type="NCBI Taxonomy" id="1963862"/>
    <lineage>
        <taxon>Bacteria</taxon>
        <taxon>Pseudomonadati</taxon>
        <taxon>Spirochaetota</taxon>
        <taxon>Spirochaetia</taxon>
        <taxon>Spirochaetales</taxon>
        <taxon>Spirochaetaceae</taxon>
        <taxon>Marispirochaeta</taxon>
    </lineage>
</organism>
<dbReference type="PANTHER" id="PTHR43591:SF24">
    <property type="entry name" value="2-METHOXY-6-POLYPRENYL-1,4-BENZOQUINOL METHYLASE, MITOCHONDRIAL"/>
    <property type="match status" value="1"/>
</dbReference>
<dbReference type="InterPro" id="IPR004033">
    <property type="entry name" value="UbiE/COQ5_MeTrFase"/>
</dbReference>
<keyword evidence="2" id="KW-0489">Methyltransferase</keyword>
<proteinExistence type="predicted"/>
<dbReference type="Pfam" id="PF01209">
    <property type="entry name" value="Ubie_methyltran"/>
    <property type="match status" value="1"/>
</dbReference>
<dbReference type="GO" id="GO:0032259">
    <property type="term" value="P:methylation"/>
    <property type="evidence" value="ECO:0007669"/>
    <property type="project" value="UniProtKB-KW"/>
</dbReference>
<evidence type="ECO:0000313" key="5">
    <source>
        <dbReference type="EMBL" id="ORC37008.1"/>
    </source>
</evidence>
<dbReference type="Gene3D" id="3.40.50.150">
    <property type="entry name" value="Vaccinia Virus protein VP39"/>
    <property type="match status" value="1"/>
</dbReference>
<sequence>MNEKRRFRQRLKDFDLTLPESKKEYNRMLFTPVAQVYSGITRVLSFGRDAAWKRKLISLLPEIPEPRILDLACGPGDLSFLLALRYPSARIEGIDLNTDMLDRAASNLARMPGNIQERIHFFPGDMNELPFNDGEFDIVSGGYALRNSPDLGRSLAEVHRMLKPGGYAAFLDFSRSSRKHTGRLQLGLLSFWGRLWGRVYHGNPEVYGYIAESLKSFPDQAEFLRLLEGFGFSPVHYLPRMFGMLRITVIRKN</sequence>
<dbReference type="STRING" id="1963862.B4O97_05120"/>